<dbReference type="AlphaFoldDB" id="A0A1I4JSD0"/>
<reference evidence="2" key="1">
    <citation type="submission" date="2016-10" db="EMBL/GenBank/DDBJ databases">
        <authorList>
            <person name="Varghese N."/>
            <person name="Submissions S."/>
        </authorList>
    </citation>
    <scope>NUCLEOTIDE SEQUENCE [LARGE SCALE GENOMIC DNA]</scope>
    <source>
        <strain evidence="2">CGMCC 1.7738</strain>
    </source>
</reference>
<name>A0A1I4JSD0_9EURY</name>
<keyword evidence="2" id="KW-1185">Reference proteome</keyword>
<organism evidence="1 2">
    <name type="scientific">Halogranum rubrum</name>
    <dbReference type="NCBI Taxonomy" id="553466"/>
    <lineage>
        <taxon>Archaea</taxon>
        <taxon>Methanobacteriati</taxon>
        <taxon>Methanobacteriota</taxon>
        <taxon>Stenosarchaea group</taxon>
        <taxon>Halobacteria</taxon>
        <taxon>Halobacteriales</taxon>
        <taxon>Haloferacaceae</taxon>
    </lineage>
</organism>
<sequence length="151" mass="16169">MGVEVGVVGIKHQTEYQGTVFDQSVVVRLPDGSKMGLFDKDVLVSDGLVGSECIIAISTLSTVSGVEEYSNQKGIEPTPVDPEGWSDHTYCGEVVGLLESTDSSYKVQFDVGCGDIIAYLDRDQFDDSPIGCLLRIKAMRSDISGVLGSLD</sequence>
<dbReference type="EMBL" id="FOTC01000014">
    <property type="protein sequence ID" value="SFL69430.1"/>
    <property type="molecule type" value="Genomic_DNA"/>
</dbReference>
<protein>
    <submittedName>
        <fullName evidence="1">Uncharacterized protein</fullName>
    </submittedName>
</protein>
<dbReference type="RefSeq" id="WP_089872874.1">
    <property type="nucleotide sequence ID" value="NZ_FOTC01000014.1"/>
</dbReference>
<evidence type="ECO:0000313" key="2">
    <source>
        <dbReference type="Proteomes" id="UP000199607"/>
    </source>
</evidence>
<accession>A0A1I4JSD0</accession>
<dbReference type="STRING" id="553466.SAMN04487950_4630"/>
<evidence type="ECO:0000313" key="1">
    <source>
        <dbReference type="EMBL" id="SFL69430.1"/>
    </source>
</evidence>
<dbReference type="Proteomes" id="UP000199607">
    <property type="component" value="Unassembled WGS sequence"/>
</dbReference>
<proteinExistence type="predicted"/>
<gene>
    <name evidence="1" type="ORF">SAMN04487950_4630</name>
</gene>